<dbReference type="InterPro" id="IPR057135">
    <property type="entry name" value="At4g27190-like_LRR"/>
</dbReference>
<keyword evidence="5" id="KW-1185">Reference proteome</keyword>
<evidence type="ECO:0000256" key="1">
    <source>
        <dbReference type="ARBA" id="ARBA00022821"/>
    </source>
</evidence>
<dbReference type="EMBL" id="CM031824">
    <property type="protein sequence ID" value="KAG6625217.1"/>
    <property type="molecule type" value="Genomic_DNA"/>
</dbReference>
<dbReference type="GO" id="GO:0043531">
    <property type="term" value="F:ADP binding"/>
    <property type="evidence" value="ECO:0007669"/>
    <property type="project" value="InterPro"/>
</dbReference>
<protein>
    <recommendedName>
        <fullName evidence="6">AAA+ ATPase domain-containing protein</fullName>
    </recommendedName>
</protein>
<dbReference type="PANTHER" id="PTHR33463:SF215">
    <property type="entry name" value="NB-ARC DOMAIN DISEASE RESISTANCE PROTEIN"/>
    <property type="match status" value="1"/>
</dbReference>
<evidence type="ECO:0000313" key="4">
    <source>
        <dbReference type="EMBL" id="KAG6625216.1"/>
    </source>
</evidence>
<feature type="domain" description="Disease resistance protein At4g27190-like leucine-rich repeats" evidence="3">
    <location>
        <begin position="1107"/>
        <end position="1254"/>
    </location>
</feature>
<organism evidence="4 5">
    <name type="scientific">Carya illinoinensis</name>
    <name type="common">Pecan</name>
    <dbReference type="NCBI Taxonomy" id="32201"/>
    <lineage>
        <taxon>Eukaryota</taxon>
        <taxon>Viridiplantae</taxon>
        <taxon>Streptophyta</taxon>
        <taxon>Embryophyta</taxon>
        <taxon>Tracheophyta</taxon>
        <taxon>Spermatophyta</taxon>
        <taxon>Magnoliopsida</taxon>
        <taxon>eudicotyledons</taxon>
        <taxon>Gunneridae</taxon>
        <taxon>Pentapetalae</taxon>
        <taxon>rosids</taxon>
        <taxon>fabids</taxon>
        <taxon>Fagales</taxon>
        <taxon>Juglandaceae</taxon>
        <taxon>Carya</taxon>
    </lineage>
</organism>
<keyword evidence="1" id="KW-0611">Plant defense</keyword>
<dbReference type="Pfam" id="PF00931">
    <property type="entry name" value="NB-ARC"/>
    <property type="match status" value="1"/>
</dbReference>
<dbReference type="InterPro" id="IPR050905">
    <property type="entry name" value="Plant_NBS-LRR"/>
</dbReference>
<evidence type="ECO:0000259" key="3">
    <source>
        <dbReference type="Pfam" id="PF23247"/>
    </source>
</evidence>
<proteinExistence type="predicted"/>
<dbReference type="Pfam" id="PF23247">
    <property type="entry name" value="LRR_RPS2"/>
    <property type="match status" value="6"/>
</dbReference>
<dbReference type="InterPro" id="IPR002182">
    <property type="entry name" value="NB-ARC"/>
</dbReference>
<feature type="domain" description="Disease resistance protein At4g27190-like leucine-rich repeats" evidence="3">
    <location>
        <begin position="1352"/>
        <end position="1504"/>
    </location>
</feature>
<sequence length="2121" mass="242508">MAEYTVAPVGQWLGYSFCYSSNVAKMKNREEKLRRVRDSVQHSIDAAVRNGEEIVDDVKKWLTEVDDITELAKKVHEGQEEAKKRCSKGVCLSFKLRHQLSRKAKNLVKAIGEALENGKFDRISYRPAPQGIVTMRYMDCMQFVSRMPTVKGLKEALGDANINLIGLWGMPGVGKTTLMREVARQVKEDKLFDEVALADVTQSQDLRRIQGEIAEMLDLKLDAETICGRAIHLRQRLTKEKKILVILDDVWEKLDLEAIGIDPCKGCKVVLVSRQQDLLSCEMGTQKDFGIEVLPKEEACELFEKMAGDSIKDPNLRFIATEVAKECGGLPIALVTISKALRNKSLHEWKDALQQLRCPAPEHLTRMQSTIYSCIELSYRHLESQEIQYLFLHCAEMGLCIDRKDLLKYCYGLGLFHGINTLEDARNRLHRLFRNLKDSCLLQDCPRTSKHYHMHDLVLDVATLIASKDCDMIFIRDDGGLKEWPDMDALKRCKAFSINGGDIHQLPNELECPELRFLYVNGRSDHSLQMPSTFFQGMKKLKVLDLTAMKFSSLPSSLLLLRNLQTLCLDQCELGDISGIGELKNLVVLSLIYSDISTLPREIGLLSCLRLLDLTDCSKLEVIPPNVLSSLVELEELYMENSFVQWETEELITKRSNNANLAELKYMLRLTSLEIHIRDACMLPKDMRFGKLERYNILVGDVWDWSDEHECSRTLKLKLKTSFQSEIGIKMLLNRTECLYLDELKGVKSVLHELDREGFQQLKHLHIQNNDEIKYIISSLMHITTISFPTLETFLLKNMTGLEYICHGQLHSASFRNLRVVKVEHCEKLRFVFPSSVARGLSQLQELQIRECSIMGAIVIEEEGEIEDTDLIFFPQLRRLALEHLPKLMSFLRTKNSFATDVGESVSEGTLDFDMPILHEQVVFPNLEKLELSSVDLEEKQHNQHRARLSCRLTTMEAMSRFQNLSNLEVQGSCNMKYLLSFSTARFMVHLQHLHISECKAMEDVLVTEEIAATGEITKEVFPRLECLRLTNLPNLKRFCVGYDIQFPSLENLWIDHCPKLVTFIFNPASSGATTCQEIIQTNGEERPATTMQPLFNVEVAFPCLKRLAILRMGYLKHIWQNQFAENSFCNLQKIKVERCENLVSIFQSDMLTRFQSVEEIIVTGCRSLQEVFELQELNVNENQAVTTIPLKGLWLARLPQMKHVWSKDPKAVFSFKNLKQIQAGGCENLRSFFPASVARSLMQLERLAIIDCGVEEIVEGEGREDAIERFVFPQITLLTLKGLPRLKWFYPGVHTLECPILKELQVEGCQKVDIFAYGLSSFQETLRESQHEMSTQQPLFLVHEVAFPSLENLVISHMDNLITIWHDQVAADSFCNIKELVVEFCENVLHVFNSDMPKRFKNLTDVHISDCASLEEVFEVAVQEQNSNVEVHVVTTTYLSKMYLVRLPRLKNVWNKDYPNICSFQNLHQIYAEGCESLKSFFPAASVTTSLRQLEDLQIVNCGIEEIVARGGEEATPRFVFPRMTTLNLGGLTKLKWFYPGVHTSKWPSLKNMRVDGCQKVEIFASDYKSLQEGLEESRQSKISSDQPLFLVDQDQVTFPSLEILIISHMDDMKVIWNTQFAADSFCRLQMMRVEACANLNSIFLFKMFKVFQSLELVNVVGCSSLEQVFDLQGPSFHETSDVIVTQLKHLYLSDLPKLKNISNKDPCDILSFQNLHDVRANGCESMECLFPASMARTLTKLESLEVIDCGVEAIAEKKEAEGKLVFPKLTSLALGALPKLKWIFPEVHNLEWPVLKELNVWRCDQVSIFASKSSCFQETSQQCLLESSIQHPLFLVEEDTFPKLEVLKSDIHHTTWCDQFLVESFCKLKVLAVKCNHDTSAISPSNLLKRLQNLEKLFVSCNYWQEIFPYEEIIGRGKHARILPQLKELRVSKAHMLTQYLWKEDVQESLVFCKELEVLAVSECHKLKSLVSSSVCFQNLKELEILNCKGLINLITYPTAKSLVQLRKMSVSSCEEITEIVARGDDEAKVVITFSKLTCLKFDCLPSFTSFCSGSYSIMFPYLKEVIVGGCPGMKTFCHGVLSTPRLESVQATREEKSHNHWMQDLNTTIHWLWEDKLI</sequence>
<feature type="domain" description="Disease resistance protein At4g27190-like leucine-rich repeats" evidence="3">
    <location>
        <begin position="1849"/>
        <end position="1977"/>
    </location>
</feature>
<comment type="caution">
    <text evidence="4">The sequence shown here is derived from an EMBL/GenBank/DDBJ whole genome shotgun (WGS) entry which is preliminary data.</text>
</comment>
<name>A0A8T1N2G4_CARIL</name>
<gene>
    <name evidence="4" type="ORF">CIPAW_16G081300</name>
</gene>
<evidence type="ECO:0000259" key="2">
    <source>
        <dbReference type="Pfam" id="PF00931"/>
    </source>
</evidence>
<evidence type="ECO:0008006" key="6">
    <source>
        <dbReference type="Google" id="ProtNLM"/>
    </source>
</evidence>
<feature type="domain" description="Disease resistance protein At4g27190-like leucine-rich repeats" evidence="3">
    <location>
        <begin position="719"/>
        <end position="852"/>
    </location>
</feature>
<accession>A0A8T1N2G4</accession>
<feature type="domain" description="Disease resistance protein At4g27190-like leucine-rich repeats" evidence="3">
    <location>
        <begin position="959"/>
        <end position="1063"/>
    </location>
</feature>
<feature type="domain" description="NB-ARC" evidence="2">
    <location>
        <begin position="151"/>
        <end position="308"/>
    </location>
</feature>
<dbReference type="EMBL" id="CM031824">
    <property type="protein sequence ID" value="KAG6625216.1"/>
    <property type="molecule type" value="Genomic_DNA"/>
</dbReference>
<reference evidence="4" key="1">
    <citation type="submission" date="2020-12" db="EMBL/GenBank/DDBJ databases">
        <title>WGS assembly of Carya illinoinensis cv. Pawnee.</title>
        <authorList>
            <person name="Platts A."/>
            <person name="Shu S."/>
            <person name="Wright S."/>
            <person name="Barry K."/>
            <person name="Edger P."/>
            <person name="Pires J.C."/>
            <person name="Schmutz J."/>
        </authorList>
    </citation>
    <scope>NUCLEOTIDE SEQUENCE</scope>
    <source>
        <tissue evidence="4">Leaf</tissue>
    </source>
</reference>
<feature type="domain" description="Disease resistance protein At4g27190-like leucine-rich repeats" evidence="3">
    <location>
        <begin position="1606"/>
        <end position="1752"/>
    </location>
</feature>
<evidence type="ECO:0000313" key="5">
    <source>
        <dbReference type="Proteomes" id="UP000811609"/>
    </source>
</evidence>
<dbReference type="PANTHER" id="PTHR33463">
    <property type="entry name" value="NB-ARC DOMAIN-CONTAINING PROTEIN-RELATED"/>
    <property type="match status" value="1"/>
</dbReference>
<dbReference type="Proteomes" id="UP000811609">
    <property type="component" value="Chromosome 16"/>
</dbReference>